<dbReference type="GO" id="GO:0005524">
    <property type="term" value="F:ATP binding"/>
    <property type="evidence" value="ECO:0007669"/>
    <property type="project" value="UniProtKB-KW"/>
</dbReference>
<protein>
    <submittedName>
        <fullName evidence="2">ATP-dependent Clp protease, ATP-binding subunit ClpA</fullName>
    </submittedName>
</protein>
<reference evidence="2" key="2">
    <citation type="journal article" date="2014" name="ISME J.">
        <title>Microbial stratification in low pH oxic and suboxic macroscopic growths along an acid mine drainage.</title>
        <authorList>
            <person name="Mendez-Garcia C."/>
            <person name="Mesa V."/>
            <person name="Sprenger R.R."/>
            <person name="Richter M."/>
            <person name="Diez M.S."/>
            <person name="Solano J."/>
            <person name="Bargiela R."/>
            <person name="Golyshina O.V."/>
            <person name="Manteca A."/>
            <person name="Ramos J.L."/>
            <person name="Gallego J.R."/>
            <person name="Llorente I."/>
            <person name="Martins Dos Santos V.A."/>
            <person name="Jensen O.N."/>
            <person name="Pelaez A.I."/>
            <person name="Sanchez J."/>
            <person name="Ferrer M."/>
        </authorList>
    </citation>
    <scope>NUCLEOTIDE SEQUENCE</scope>
</reference>
<evidence type="ECO:0000259" key="1">
    <source>
        <dbReference type="Pfam" id="PF02861"/>
    </source>
</evidence>
<dbReference type="AlphaFoldDB" id="T0ZNB9"/>
<dbReference type="Gene3D" id="1.10.1780.10">
    <property type="entry name" value="Clp, N-terminal domain"/>
    <property type="match status" value="1"/>
</dbReference>
<keyword evidence="2" id="KW-0645">Protease</keyword>
<proteinExistence type="predicted"/>
<keyword evidence="2" id="KW-0547">Nucleotide-binding</keyword>
<evidence type="ECO:0000313" key="2">
    <source>
        <dbReference type="EMBL" id="EQD30214.1"/>
    </source>
</evidence>
<gene>
    <name evidence="2" type="ORF">B2A_14236</name>
</gene>
<comment type="caution">
    <text evidence="2">The sequence shown here is derived from an EMBL/GenBank/DDBJ whole genome shotgun (WGS) entry which is preliminary data.</text>
</comment>
<sequence length="152" mass="16829">MDSQSVQDILKACGSNIEELRTELVSYLSRHTPILKTAEGEIQPTLGFQRVLQRAVLQVQSSGQKEVSAVSVLVSIFGERETQAVYILNRHGINRLDVVSYISHGISKVHDEDGLGERDPEADGELEHSISNRPHEKSALDLLQSISIGWRA</sequence>
<keyword evidence="2" id="KW-0067">ATP-binding</keyword>
<dbReference type="GO" id="GO:0008233">
    <property type="term" value="F:peptidase activity"/>
    <property type="evidence" value="ECO:0007669"/>
    <property type="project" value="UniProtKB-KW"/>
</dbReference>
<accession>T0ZNB9</accession>
<dbReference type="InterPro" id="IPR036628">
    <property type="entry name" value="Clp_N_dom_sf"/>
</dbReference>
<reference evidence="2" key="1">
    <citation type="submission" date="2013-08" db="EMBL/GenBank/DDBJ databases">
        <authorList>
            <person name="Mendez C."/>
            <person name="Richter M."/>
            <person name="Ferrer M."/>
            <person name="Sanchez J."/>
        </authorList>
    </citation>
    <scope>NUCLEOTIDE SEQUENCE</scope>
</reference>
<feature type="domain" description="Clp R" evidence="1">
    <location>
        <begin position="5"/>
        <end position="89"/>
    </location>
</feature>
<keyword evidence="2" id="KW-0378">Hydrolase</keyword>
<dbReference type="GO" id="GO:0006508">
    <property type="term" value="P:proteolysis"/>
    <property type="evidence" value="ECO:0007669"/>
    <property type="project" value="UniProtKB-KW"/>
</dbReference>
<dbReference type="Pfam" id="PF02861">
    <property type="entry name" value="Clp_N"/>
    <property type="match status" value="1"/>
</dbReference>
<dbReference type="EMBL" id="AUZZ01010320">
    <property type="protein sequence ID" value="EQD30214.1"/>
    <property type="molecule type" value="Genomic_DNA"/>
</dbReference>
<dbReference type="SUPFAM" id="SSF81923">
    <property type="entry name" value="Double Clp-N motif"/>
    <property type="match status" value="1"/>
</dbReference>
<feature type="non-terminal residue" evidence="2">
    <location>
        <position position="152"/>
    </location>
</feature>
<dbReference type="InterPro" id="IPR004176">
    <property type="entry name" value="Clp_R_N"/>
</dbReference>
<name>T0ZNB9_9ZZZZ</name>
<organism evidence="2">
    <name type="scientific">mine drainage metagenome</name>
    <dbReference type="NCBI Taxonomy" id="410659"/>
    <lineage>
        <taxon>unclassified sequences</taxon>
        <taxon>metagenomes</taxon>
        <taxon>ecological metagenomes</taxon>
    </lineage>
</organism>